<dbReference type="RefSeq" id="WP_092067675.1">
    <property type="nucleotide sequence ID" value="NZ_FNHB01000001.1"/>
</dbReference>
<dbReference type="InterPro" id="IPR024185">
    <property type="entry name" value="FTHF_cligase-like_sf"/>
</dbReference>
<protein>
    <submittedName>
        <fullName evidence="2">L-lactate dehydrogenase complex protein LldG</fullName>
    </submittedName>
</protein>
<gene>
    <name evidence="2" type="ORF">SAMN04488502_101351</name>
</gene>
<dbReference type="SUPFAM" id="SSF100950">
    <property type="entry name" value="NagB/RpiA/CoA transferase-like"/>
    <property type="match status" value="1"/>
</dbReference>
<dbReference type="Pfam" id="PF02589">
    <property type="entry name" value="LUD_dom"/>
    <property type="match status" value="1"/>
</dbReference>
<name>A0A1G9LHD4_9FIRM</name>
<keyword evidence="3" id="KW-1185">Reference proteome</keyword>
<organism evidence="2 3">
    <name type="scientific">Dendrosporobacter quercicolus</name>
    <dbReference type="NCBI Taxonomy" id="146817"/>
    <lineage>
        <taxon>Bacteria</taxon>
        <taxon>Bacillati</taxon>
        <taxon>Bacillota</taxon>
        <taxon>Negativicutes</taxon>
        <taxon>Selenomonadales</taxon>
        <taxon>Sporomusaceae</taxon>
        <taxon>Dendrosporobacter</taxon>
    </lineage>
</organism>
<dbReference type="PANTHER" id="PTHR43682">
    <property type="entry name" value="LACTATE UTILIZATION PROTEIN C"/>
    <property type="match status" value="1"/>
</dbReference>
<proteinExistence type="predicted"/>
<dbReference type="STRING" id="146817.SAMN04488502_101351"/>
<dbReference type="Proteomes" id="UP000214880">
    <property type="component" value="Unassembled WGS sequence"/>
</dbReference>
<feature type="domain" description="LUD" evidence="1">
    <location>
        <begin position="25"/>
        <end position="195"/>
    </location>
</feature>
<dbReference type="Gene3D" id="3.40.50.10420">
    <property type="entry name" value="NagB/RpiA/CoA transferase-like"/>
    <property type="match status" value="1"/>
</dbReference>
<dbReference type="EMBL" id="FNHB01000001">
    <property type="protein sequence ID" value="SDL61382.1"/>
    <property type="molecule type" value="Genomic_DNA"/>
</dbReference>
<reference evidence="2 3" key="1">
    <citation type="submission" date="2016-10" db="EMBL/GenBank/DDBJ databases">
        <authorList>
            <person name="de Groot N.N."/>
        </authorList>
    </citation>
    <scope>NUCLEOTIDE SEQUENCE [LARGE SCALE GENOMIC DNA]</scope>
    <source>
        <strain evidence="2 3">DSM 1736</strain>
    </source>
</reference>
<dbReference type="AlphaFoldDB" id="A0A1G9LHD4"/>
<dbReference type="InterPro" id="IPR037171">
    <property type="entry name" value="NagB/RpiA_transferase-like"/>
</dbReference>
<evidence type="ECO:0000259" key="1">
    <source>
        <dbReference type="Pfam" id="PF02589"/>
    </source>
</evidence>
<evidence type="ECO:0000313" key="3">
    <source>
        <dbReference type="Proteomes" id="UP000214880"/>
    </source>
</evidence>
<dbReference type="InterPro" id="IPR003741">
    <property type="entry name" value="LUD_dom"/>
</dbReference>
<evidence type="ECO:0000313" key="2">
    <source>
        <dbReference type="EMBL" id="SDL61382.1"/>
    </source>
</evidence>
<dbReference type="PANTHER" id="PTHR43682:SF1">
    <property type="entry name" value="LACTATE UTILIZATION PROTEIN C"/>
    <property type="match status" value="1"/>
</dbReference>
<dbReference type="OrthoDB" id="9794157at2"/>
<sequence length="204" mass="21770">MKKVSDNWQNAFPAGKVGPEFWPDFEENAKNAGAEIFKVKTAAEAKEIVANLAKFTNAKKVVAVDSPLQTAANINVELQALDVAVYTEPTDIAEHAESADIGISTVEFAIGESGSLCMDGYSFESRLVTMLPPIHIAFLNSNLVVPGITEAFETIAKVYENGYISFITGPSRTADIERVLTIGVHGPSRLVIIAVDEAGNGGVN</sequence>
<accession>A0A1G9LHD4</accession>